<accession>A0AAU9JT01</accession>
<dbReference type="SUPFAM" id="SSF51419">
    <property type="entry name" value="PLP-binding barrel"/>
    <property type="match status" value="1"/>
</dbReference>
<organism evidence="7 8">
    <name type="scientific">Blepharisma stoltei</name>
    <dbReference type="NCBI Taxonomy" id="1481888"/>
    <lineage>
        <taxon>Eukaryota</taxon>
        <taxon>Sar</taxon>
        <taxon>Alveolata</taxon>
        <taxon>Ciliophora</taxon>
        <taxon>Postciliodesmatophora</taxon>
        <taxon>Heterotrichea</taxon>
        <taxon>Heterotrichida</taxon>
        <taxon>Blepharismidae</taxon>
        <taxon>Blepharisma</taxon>
    </lineage>
</organism>
<evidence type="ECO:0000256" key="5">
    <source>
        <dbReference type="PIRSR" id="PIRSR600183-50"/>
    </source>
</evidence>
<keyword evidence="4" id="KW-0456">Lyase</keyword>
<feature type="domain" description="Orn/DAP/Arg decarboxylase 2 N-terminal" evidence="6">
    <location>
        <begin position="45"/>
        <end position="275"/>
    </location>
</feature>
<dbReference type="InterPro" id="IPR009006">
    <property type="entry name" value="Ala_racemase/Decarboxylase_C"/>
</dbReference>
<dbReference type="InterPro" id="IPR002986">
    <property type="entry name" value="DAP_deCOOHase_LysA"/>
</dbReference>
<comment type="cofactor">
    <cofactor evidence="1 5">
        <name>pyridoxal 5'-phosphate</name>
        <dbReference type="ChEBI" id="CHEBI:597326"/>
    </cofactor>
</comment>
<dbReference type="Pfam" id="PF02784">
    <property type="entry name" value="Orn_Arg_deC_N"/>
    <property type="match status" value="1"/>
</dbReference>
<dbReference type="InterPro" id="IPR029066">
    <property type="entry name" value="PLP-binding_barrel"/>
</dbReference>
<sequence length="418" mass="47170">MDEVTIIDEWCLTESRLYSISEEYGTPLYIYNQKVIENSIKSILEFPNAFGLKVRYAVKANSNLSILRIFNNLGLHFDASSEYEVEKLLYCGVEPEKISLVCQELPTDLMSTIHSGVQFIASSLHQLEMYAELFASTSVGIRINIGMGSGSFSKTTVGGPSASFGIWYELLGEVKAICEEHSLTIDKIHCHIGSGNYPNKWVLAAETLLGLVENLPDVKTIDMGGGFKISRYREKETECDILDIGNRVKEKIIDFYNKTGRQIQIEIEPGTYLMARAGIILCKVIDIARTSEYEFVKLNTGMTEIIRPCLYGAWHNIITLPKRENKKKYVFVGHCCESSDLISPSYGNGDKIDERISGEIRIGDLCIIKDAGAYCSSMCTKNYNFFPESAELLLNNEENILIRRKQTFAQMIQNEDFY</sequence>
<evidence type="ECO:0000313" key="8">
    <source>
        <dbReference type="Proteomes" id="UP001162131"/>
    </source>
</evidence>
<protein>
    <recommendedName>
        <fullName evidence="6">Orn/DAP/Arg decarboxylase 2 N-terminal domain-containing protein</fullName>
    </recommendedName>
</protein>
<evidence type="ECO:0000256" key="3">
    <source>
        <dbReference type="ARBA" id="ARBA00022898"/>
    </source>
</evidence>
<keyword evidence="8" id="KW-1185">Reference proteome</keyword>
<evidence type="ECO:0000259" key="6">
    <source>
        <dbReference type="Pfam" id="PF02784"/>
    </source>
</evidence>
<dbReference type="Gene3D" id="3.20.20.10">
    <property type="entry name" value="Alanine racemase"/>
    <property type="match status" value="1"/>
</dbReference>
<dbReference type="PANTHER" id="PTHR43727:SF2">
    <property type="entry name" value="GROUP IV DECARBOXYLASE"/>
    <property type="match status" value="1"/>
</dbReference>
<evidence type="ECO:0000256" key="2">
    <source>
        <dbReference type="ARBA" id="ARBA00022793"/>
    </source>
</evidence>
<proteinExistence type="predicted"/>
<evidence type="ECO:0000256" key="1">
    <source>
        <dbReference type="ARBA" id="ARBA00001933"/>
    </source>
</evidence>
<evidence type="ECO:0000256" key="4">
    <source>
        <dbReference type="ARBA" id="ARBA00023239"/>
    </source>
</evidence>
<keyword evidence="2" id="KW-0210">Decarboxylase</keyword>
<dbReference type="PRINTS" id="PR01181">
    <property type="entry name" value="DAPDCRBXLASE"/>
</dbReference>
<reference evidence="7" key="1">
    <citation type="submission" date="2021-09" db="EMBL/GenBank/DDBJ databases">
        <authorList>
            <consortium name="AG Swart"/>
            <person name="Singh M."/>
            <person name="Singh A."/>
            <person name="Seah K."/>
            <person name="Emmerich C."/>
        </authorList>
    </citation>
    <scope>NUCLEOTIDE SEQUENCE</scope>
    <source>
        <strain evidence="7">ATCC30299</strain>
    </source>
</reference>
<dbReference type="InterPro" id="IPR000183">
    <property type="entry name" value="Orn/DAP/Arg_de-COase"/>
</dbReference>
<dbReference type="GO" id="GO:0009089">
    <property type="term" value="P:lysine biosynthetic process via diaminopimelate"/>
    <property type="evidence" value="ECO:0007669"/>
    <property type="project" value="InterPro"/>
</dbReference>
<feature type="modified residue" description="N6-(pyridoxal phosphate)lysine" evidence="5">
    <location>
        <position position="59"/>
    </location>
</feature>
<comment type="caution">
    <text evidence="7">The sequence shown here is derived from an EMBL/GenBank/DDBJ whole genome shotgun (WGS) entry which is preliminary data.</text>
</comment>
<dbReference type="Gene3D" id="2.40.37.10">
    <property type="entry name" value="Lyase, Ornithine Decarboxylase, Chain A, domain 1"/>
    <property type="match status" value="1"/>
</dbReference>
<feature type="active site" description="Proton donor" evidence="5">
    <location>
        <position position="336"/>
    </location>
</feature>
<dbReference type="PANTHER" id="PTHR43727">
    <property type="entry name" value="DIAMINOPIMELATE DECARBOXYLASE"/>
    <property type="match status" value="1"/>
</dbReference>
<dbReference type="CDD" id="cd06828">
    <property type="entry name" value="PLPDE_III_DapDC"/>
    <property type="match status" value="1"/>
</dbReference>
<dbReference type="PRINTS" id="PR01179">
    <property type="entry name" value="ODADCRBXLASE"/>
</dbReference>
<evidence type="ECO:0000313" key="7">
    <source>
        <dbReference type="EMBL" id="CAG9326572.1"/>
    </source>
</evidence>
<name>A0AAU9JT01_9CILI</name>
<dbReference type="SUPFAM" id="SSF50621">
    <property type="entry name" value="Alanine racemase C-terminal domain-like"/>
    <property type="match status" value="1"/>
</dbReference>
<dbReference type="InterPro" id="IPR022644">
    <property type="entry name" value="De-COase2_N"/>
</dbReference>
<dbReference type="EMBL" id="CAJZBQ010000040">
    <property type="protein sequence ID" value="CAG9326572.1"/>
    <property type="molecule type" value="Genomic_DNA"/>
</dbReference>
<dbReference type="GO" id="GO:0008836">
    <property type="term" value="F:diaminopimelate decarboxylase activity"/>
    <property type="evidence" value="ECO:0007669"/>
    <property type="project" value="InterPro"/>
</dbReference>
<dbReference type="Proteomes" id="UP001162131">
    <property type="component" value="Unassembled WGS sequence"/>
</dbReference>
<keyword evidence="3 5" id="KW-0663">Pyridoxal phosphate</keyword>
<dbReference type="AlphaFoldDB" id="A0AAU9JT01"/>
<gene>
    <name evidence="7" type="ORF">BSTOLATCC_MIC40997</name>
</gene>